<gene>
    <name evidence="2" type="ORF">B296_00014760</name>
</gene>
<protein>
    <submittedName>
        <fullName evidence="2">Uncharacterized protein</fullName>
    </submittedName>
</protein>
<name>A0A426Y5S8_ENSVE</name>
<organism evidence="2 3">
    <name type="scientific">Ensete ventricosum</name>
    <name type="common">Abyssinian banana</name>
    <name type="synonym">Musa ensete</name>
    <dbReference type="NCBI Taxonomy" id="4639"/>
    <lineage>
        <taxon>Eukaryota</taxon>
        <taxon>Viridiplantae</taxon>
        <taxon>Streptophyta</taxon>
        <taxon>Embryophyta</taxon>
        <taxon>Tracheophyta</taxon>
        <taxon>Spermatophyta</taxon>
        <taxon>Magnoliopsida</taxon>
        <taxon>Liliopsida</taxon>
        <taxon>Zingiberales</taxon>
        <taxon>Musaceae</taxon>
        <taxon>Ensete</taxon>
    </lineage>
</organism>
<comment type="caution">
    <text evidence="2">The sequence shown here is derived from an EMBL/GenBank/DDBJ whole genome shotgun (WGS) entry which is preliminary data.</text>
</comment>
<proteinExistence type="predicted"/>
<dbReference type="AlphaFoldDB" id="A0A426Y5S8"/>
<evidence type="ECO:0000256" key="1">
    <source>
        <dbReference type="SAM" id="MobiDB-lite"/>
    </source>
</evidence>
<reference evidence="2 3" key="1">
    <citation type="journal article" date="2014" name="Agronomy (Basel)">
        <title>A Draft Genome Sequence for Ensete ventricosum, the Drought-Tolerant Tree Against Hunger.</title>
        <authorList>
            <person name="Harrison J."/>
            <person name="Moore K.A."/>
            <person name="Paszkiewicz K."/>
            <person name="Jones T."/>
            <person name="Grant M."/>
            <person name="Ambacheew D."/>
            <person name="Muzemil S."/>
            <person name="Studholme D.J."/>
        </authorList>
    </citation>
    <scope>NUCLEOTIDE SEQUENCE [LARGE SCALE GENOMIC DNA]</scope>
</reference>
<dbReference type="Proteomes" id="UP000287651">
    <property type="component" value="Unassembled WGS sequence"/>
</dbReference>
<feature type="region of interest" description="Disordered" evidence="1">
    <location>
        <begin position="36"/>
        <end position="89"/>
    </location>
</feature>
<accession>A0A426Y5S8</accession>
<evidence type="ECO:0000313" key="2">
    <source>
        <dbReference type="EMBL" id="RRT47119.1"/>
    </source>
</evidence>
<feature type="compositionally biased region" description="Basic and acidic residues" evidence="1">
    <location>
        <begin position="69"/>
        <end position="89"/>
    </location>
</feature>
<dbReference type="EMBL" id="AMZH03014750">
    <property type="protein sequence ID" value="RRT47119.1"/>
    <property type="molecule type" value="Genomic_DNA"/>
</dbReference>
<sequence length="134" mass="14996">MPDTLSFDSVDSFRAKLHLVTQSLDDVQREFIKLKEELGEGSSAGSPLSMKSRTRGDSMSGHRAYARAMVEKPPHQEKGPKITSEAREAEYPDHDSALVILIRIANARGQDSDSGHWELRRRAIPRVLLEAQLD</sequence>
<evidence type="ECO:0000313" key="3">
    <source>
        <dbReference type="Proteomes" id="UP000287651"/>
    </source>
</evidence>